<organism evidence="1 2">
    <name type="scientific">Caligus rogercresseyi</name>
    <name type="common">Sea louse</name>
    <dbReference type="NCBI Taxonomy" id="217165"/>
    <lineage>
        <taxon>Eukaryota</taxon>
        <taxon>Metazoa</taxon>
        <taxon>Ecdysozoa</taxon>
        <taxon>Arthropoda</taxon>
        <taxon>Crustacea</taxon>
        <taxon>Multicrustacea</taxon>
        <taxon>Hexanauplia</taxon>
        <taxon>Copepoda</taxon>
        <taxon>Siphonostomatoida</taxon>
        <taxon>Caligidae</taxon>
        <taxon>Caligus</taxon>
    </lineage>
</organism>
<evidence type="ECO:0000313" key="1">
    <source>
        <dbReference type="EMBL" id="QQP37067.1"/>
    </source>
</evidence>
<dbReference type="OrthoDB" id="6381099at2759"/>
<sequence length="61" mass="7159">MEQLKLLKKKENARRYSPTLLAVACLWENTSPSLYRMILHDGFLTLPSSSHLNRLSREWSQ</sequence>
<dbReference type="EMBL" id="CP045905">
    <property type="protein sequence ID" value="QQP37067.1"/>
    <property type="molecule type" value="Genomic_DNA"/>
</dbReference>
<reference evidence="2" key="1">
    <citation type="submission" date="2021-01" db="EMBL/GenBank/DDBJ databases">
        <title>Caligus Genome Assembly.</title>
        <authorList>
            <person name="Gallardo-Escarate C."/>
        </authorList>
    </citation>
    <scope>NUCLEOTIDE SEQUENCE [LARGE SCALE GENOMIC DNA]</scope>
</reference>
<protein>
    <submittedName>
        <fullName evidence="1">Uncharacterized protein</fullName>
    </submittedName>
</protein>
<evidence type="ECO:0000313" key="2">
    <source>
        <dbReference type="Proteomes" id="UP000595437"/>
    </source>
</evidence>
<dbReference type="AlphaFoldDB" id="A0A7T8GSR3"/>
<keyword evidence="2" id="KW-1185">Reference proteome</keyword>
<gene>
    <name evidence="1" type="ORF">FKW44_022373</name>
</gene>
<name>A0A7T8GSR3_CALRO</name>
<accession>A0A7T8GSR3</accession>
<proteinExistence type="predicted"/>
<dbReference type="Proteomes" id="UP000595437">
    <property type="component" value="Chromosome 16"/>
</dbReference>